<protein>
    <submittedName>
        <fullName evidence="2">Uncharacterized protein</fullName>
    </submittedName>
</protein>
<name>A0A2P5YKD8_GOSBA</name>
<reference evidence="2 3" key="1">
    <citation type="submission" date="2015-01" db="EMBL/GenBank/DDBJ databases">
        <title>Genome of allotetraploid Gossypium barbadense reveals genomic plasticity and fiber elongation in cotton evolution.</title>
        <authorList>
            <person name="Chen X."/>
            <person name="Liu X."/>
            <person name="Zhao B."/>
            <person name="Zheng H."/>
            <person name="Hu Y."/>
            <person name="Lu G."/>
            <person name="Yang C."/>
            <person name="Chen J."/>
            <person name="Shan C."/>
            <person name="Zhang L."/>
            <person name="Zhou Y."/>
            <person name="Wang L."/>
            <person name="Guo W."/>
            <person name="Bai Y."/>
            <person name="Ruan J."/>
            <person name="Shangguan X."/>
            <person name="Mao Y."/>
            <person name="Jiang J."/>
            <person name="Zhu Y."/>
            <person name="Lei J."/>
            <person name="Kang H."/>
            <person name="Chen S."/>
            <person name="He X."/>
            <person name="Wang R."/>
            <person name="Wang Y."/>
            <person name="Chen J."/>
            <person name="Wang L."/>
            <person name="Yu S."/>
            <person name="Wang B."/>
            <person name="Wei J."/>
            <person name="Song S."/>
            <person name="Lu X."/>
            <person name="Gao Z."/>
            <person name="Gu W."/>
            <person name="Deng X."/>
            <person name="Ma D."/>
            <person name="Wang S."/>
            <person name="Liang W."/>
            <person name="Fang L."/>
            <person name="Cai C."/>
            <person name="Zhu X."/>
            <person name="Zhou B."/>
            <person name="Zhang Y."/>
            <person name="Chen Z."/>
            <person name="Xu S."/>
            <person name="Zhu R."/>
            <person name="Wang S."/>
            <person name="Zhang T."/>
            <person name="Zhao G."/>
        </authorList>
    </citation>
    <scope>NUCLEOTIDE SEQUENCE [LARGE SCALE GENOMIC DNA]</scope>
    <source>
        <strain evidence="3">cv. Xinhai21</strain>
        <tissue evidence="2">Leaf</tissue>
    </source>
</reference>
<evidence type="ECO:0000313" key="2">
    <source>
        <dbReference type="EMBL" id="PPS16034.1"/>
    </source>
</evidence>
<evidence type="ECO:0000313" key="3">
    <source>
        <dbReference type="Proteomes" id="UP000239757"/>
    </source>
</evidence>
<feature type="region of interest" description="Disordered" evidence="1">
    <location>
        <begin position="82"/>
        <end position="102"/>
    </location>
</feature>
<sequence>MVGSLALLDHPHTKHAQDALWGHLAHESEGGSLGHCVEEPKVPSQPRHIRPNGDDPFPMLLRLMLNGPVRYRTLGRSTSGLDCQGKIRPFPDHQNGSSGSEDEMLSKILCELEIRLLDNLKEQSPRIGGEEGPNCISKLDLF</sequence>
<proteinExistence type="predicted"/>
<accession>A0A2P5YKD8</accession>
<dbReference type="Proteomes" id="UP000239757">
    <property type="component" value="Unassembled WGS sequence"/>
</dbReference>
<gene>
    <name evidence="2" type="ORF">GOBAR_AA04544</name>
</gene>
<dbReference type="EMBL" id="KZ663076">
    <property type="protein sequence ID" value="PPS16034.1"/>
    <property type="molecule type" value="Genomic_DNA"/>
</dbReference>
<organism evidence="2 3">
    <name type="scientific">Gossypium barbadense</name>
    <name type="common">Sea Island cotton</name>
    <name type="synonym">Hibiscus barbadensis</name>
    <dbReference type="NCBI Taxonomy" id="3634"/>
    <lineage>
        <taxon>Eukaryota</taxon>
        <taxon>Viridiplantae</taxon>
        <taxon>Streptophyta</taxon>
        <taxon>Embryophyta</taxon>
        <taxon>Tracheophyta</taxon>
        <taxon>Spermatophyta</taxon>
        <taxon>Magnoliopsida</taxon>
        <taxon>eudicotyledons</taxon>
        <taxon>Gunneridae</taxon>
        <taxon>Pentapetalae</taxon>
        <taxon>rosids</taxon>
        <taxon>malvids</taxon>
        <taxon>Malvales</taxon>
        <taxon>Malvaceae</taxon>
        <taxon>Malvoideae</taxon>
        <taxon>Gossypium</taxon>
    </lineage>
</organism>
<dbReference type="AlphaFoldDB" id="A0A2P5YKD8"/>
<evidence type="ECO:0000256" key="1">
    <source>
        <dbReference type="SAM" id="MobiDB-lite"/>
    </source>
</evidence>